<organism evidence="10 11">
    <name type="scientific">Desulfopila aestuarii DSM 18488</name>
    <dbReference type="NCBI Taxonomy" id="1121416"/>
    <lineage>
        <taxon>Bacteria</taxon>
        <taxon>Pseudomonadati</taxon>
        <taxon>Thermodesulfobacteriota</taxon>
        <taxon>Desulfobulbia</taxon>
        <taxon>Desulfobulbales</taxon>
        <taxon>Desulfocapsaceae</taxon>
        <taxon>Desulfopila</taxon>
    </lineage>
</organism>
<keyword evidence="3 9" id="KW-0479">Metal-binding</keyword>
<dbReference type="Proteomes" id="UP000184603">
    <property type="component" value="Unassembled WGS sequence"/>
</dbReference>
<dbReference type="EMBL" id="FRFE01000004">
    <property type="protein sequence ID" value="SHO45537.1"/>
    <property type="molecule type" value="Genomic_DNA"/>
</dbReference>
<comment type="caution">
    <text evidence="9">Lacks conserved residue(s) required for the propagation of feature annotation.</text>
</comment>
<keyword evidence="4 9" id="KW-0547">Nucleotide-binding</keyword>
<comment type="cofactor">
    <cofactor evidence="9">
        <name>Mg(2+)</name>
        <dbReference type="ChEBI" id="CHEBI:18420"/>
    </cofactor>
</comment>
<evidence type="ECO:0000256" key="6">
    <source>
        <dbReference type="ARBA" id="ARBA00022840"/>
    </source>
</evidence>
<keyword evidence="11" id="KW-1185">Reference proteome</keyword>
<feature type="binding site" evidence="9">
    <location>
        <position position="52"/>
    </location>
    <ligand>
        <name>ATP</name>
        <dbReference type="ChEBI" id="CHEBI:30616"/>
    </ligand>
</feature>
<feature type="binding site" evidence="9">
    <location>
        <begin position="15"/>
        <end position="20"/>
    </location>
    <ligand>
        <name>ATP</name>
        <dbReference type="ChEBI" id="CHEBI:30616"/>
    </ligand>
</feature>
<dbReference type="InterPro" id="IPR004472">
    <property type="entry name" value="DTB_synth_BioD"/>
</dbReference>
<keyword evidence="2 9" id="KW-0436">Ligase</keyword>
<keyword evidence="6 9" id="KW-0067">ATP-binding</keyword>
<dbReference type="Gene3D" id="3.40.50.300">
    <property type="entry name" value="P-loop containing nucleotide triphosphate hydrolases"/>
    <property type="match status" value="1"/>
</dbReference>
<comment type="catalytic activity">
    <reaction evidence="9">
        <text>(7R,8S)-7,8-diammoniononanoate + CO2 + ATP = (4R,5S)-dethiobiotin + ADP + phosphate + 3 H(+)</text>
        <dbReference type="Rhea" id="RHEA:15805"/>
        <dbReference type="ChEBI" id="CHEBI:15378"/>
        <dbReference type="ChEBI" id="CHEBI:16526"/>
        <dbReference type="ChEBI" id="CHEBI:30616"/>
        <dbReference type="ChEBI" id="CHEBI:43474"/>
        <dbReference type="ChEBI" id="CHEBI:149469"/>
        <dbReference type="ChEBI" id="CHEBI:149473"/>
        <dbReference type="ChEBI" id="CHEBI:456216"/>
        <dbReference type="EC" id="6.3.3.3"/>
    </reaction>
</comment>
<dbReference type="HAMAP" id="MF_00336">
    <property type="entry name" value="BioD"/>
    <property type="match status" value="1"/>
</dbReference>
<evidence type="ECO:0000256" key="7">
    <source>
        <dbReference type="ARBA" id="ARBA00022842"/>
    </source>
</evidence>
<dbReference type="PANTHER" id="PTHR43210">
    <property type="entry name" value="DETHIOBIOTIN SYNTHETASE"/>
    <property type="match status" value="1"/>
</dbReference>
<dbReference type="EC" id="6.3.3.3" evidence="9"/>
<dbReference type="STRING" id="1121416.SAMN02745220_01123"/>
<dbReference type="AlphaFoldDB" id="A0A1M7Y1T2"/>
<evidence type="ECO:0000256" key="3">
    <source>
        <dbReference type="ARBA" id="ARBA00022723"/>
    </source>
</evidence>
<accession>A0A1M7Y1T2</accession>
<proteinExistence type="inferred from homology"/>
<evidence type="ECO:0000313" key="11">
    <source>
        <dbReference type="Proteomes" id="UP000184603"/>
    </source>
</evidence>
<dbReference type="InterPro" id="IPR027417">
    <property type="entry name" value="P-loop_NTPase"/>
</dbReference>
<dbReference type="PANTHER" id="PTHR43210:SF2">
    <property type="entry name" value="ATP-DEPENDENT DETHIOBIOTIN SYNTHETASE BIOD 2"/>
    <property type="match status" value="1"/>
</dbReference>
<dbReference type="PIRSF" id="PIRSF006755">
    <property type="entry name" value="DTB_synth"/>
    <property type="match status" value="1"/>
</dbReference>
<evidence type="ECO:0000256" key="2">
    <source>
        <dbReference type="ARBA" id="ARBA00022598"/>
    </source>
</evidence>
<comment type="pathway">
    <text evidence="9">Cofactor biosynthesis; biotin biosynthesis; biotin from 7,8-diaminononanoate: step 1/2.</text>
</comment>
<feature type="binding site" evidence="9">
    <location>
        <begin position="117"/>
        <end position="120"/>
    </location>
    <ligand>
        <name>ATP</name>
        <dbReference type="ChEBI" id="CHEBI:30616"/>
    </ligand>
</feature>
<dbReference type="RefSeq" id="WP_073612469.1">
    <property type="nucleotide sequence ID" value="NZ_FRFE01000004.1"/>
</dbReference>
<evidence type="ECO:0000313" key="10">
    <source>
        <dbReference type="EMBL" id="SHO45537.1"/>
    </source>
</evidence>
<gene>
    <name evidence="9" type="primary">bioD</name>
    <name evidence="10" type="ORF">SAMN02745220_01123</name>
</gene>
<dbReference type="GO" id="GO:0004141">
    <property type="term" value="F:dethiobiotin synthase activity"/>
    <property type="evidence" value="ECO:0007669"/>
    <property type="project" value="UniProtKB-UniRule"/>
</dbReference>
<feature type="binding site" evidence="9">
    <location>
        <position position="117"/>
    </location>
    <ligand>
        <name>Mg(2+)</name>
        <dbReference type="ChEBI" id="CHEBI:18420"/>
    </ligand>
</feature>
<feature type="binding site" evidence="9">
    <location>
        <begin position="177"/>
        <end position="178"/>
    </location>
    <ligand>
        <name>ATP</name>
        <dbReference type="ChEBI" id="CHEBI:30616"/>
    </ligand>
</feature>
<dbReference type="OrthoDB" id="9802097at2"/>
<dbReference type="CDD" id="cd03109">
    <property type="entry name" value="DTBS"/>
    <property type="match status" value="1"/>
</dbReference>
<comment type="function">
    <text evidence="9">Catalyzes a mechanistically unusual reaction, the ATP-dependent insertion of CO2 between the N7 and N8 nitrogen atoms of 7,8-diaminopelargonic acid (DAPA, also called 7,8-diammoniononanoate) to form a ureido ring.</text>
</comment>
<feature type="binding site" evidence="9">
    <location>
        <position position="44"/>
    </location>
    <ligand>
        <name>substrate</name>
    </ligand>
</feature>
<comment type="subunit">
    <text evidence="9">Homodimer.</text>
</comment>
<protein>
    <recommendedName>
        <fullName evidence="9">ATP-dependent dethiobiotin synthetase BioD</fullName>
        <ecNumber evidence="9">6.3.3.3</ecNumber>
    </recommendedName>
    <alternativeName>
        <fullName evidence="9">DTB synthetase</fullName>
        <shortName evidence="9">DTBS</shortName>
    </alternativeName>
    <alternativeName>
        <fullName evidence="9">Dethiobiotin synthase</fullName>
    </alternativeName>
</protein>
<dbReference type="UniPathway" id="UPA00078">
    <property type="reaction ID" value="UER00161"/>
</dbReference>
<dbReference type="GO" id="GO:0005524">
    <property type="term" value="F:ATP binding"/>
    <property type="evidence" value="ECO:0007669"/>
    <property type="project" value="UniProtKB-UniRule"/>
</dbReference>
<dbReference type="NCBIfam" id="TIGR00347">
    <property type="entry name" value="bioD"/>
    <property type="match status" value="1"/>
</dbReference>
<reference evidence="10 11" key="1">
    <citation type="submission" date="2016-12" db="EMBL/GenBank/DDBJ databases">
        <authorList>
            <person name="Song W.-J."/>
            <person name="Kurnit D.M."/>
        </authorList>
    </citation>
    <scope>NUCLEOTIDE SEQUENCE [LARGE SCALE GENOMIC DNA]</scope>
    <source>
        <strain evidence="10 11">DSM 18488</strain>
    </source>
</reference>
<keyword evidence="5 9" id="KW-0093">Biotin biosynthesis</keyword>
<comment type="catalytic activity">
    <reaction evidence="8">
        <text>(7R,8S)-8-amino-7-(carboxyamino)nonanoate + ATP = (4R,5S)-dethiobiotin + ADP + phosphate + H(+)</text>
        <dbReference type="Rhea" id="RHEA:63684"/>
        <dbReference type="ChEBI" id="CHEBI:15378"/>
        <dbReference type="ChEBI" id="CHEBI:30616"/>
        <dbReference type="ChEBI" id="CHEBI:43474"/>
        <dbReference type="ChEBI" id="CHEBI:149470"/>
        <dbReference type="ChEBI" id="CHEBI:149473"/>
        <dbReference type="ChEBI" id="CHEBI:456216"/>
    </reaction>
</comment>
<evidence type="ECO:0000256" key="1">
    <source>
        <dbReference type="ARBA" id="ARBA00022490"/>
    </source>
</evidence>
<keyword evidence="7 9" id="KW-0460">Magnesium</keyword>
<evidence type="ECO:0000256" key="5">
    <source>
        <dbReference type="ARBA" id="ARBA00022756"/>
    </source>
</evidence>
<feature type="binding site" evidence="9">
    <location>
        <position position="52"/>
    </location>
    <ligand>
        <name>Mg(2+)</name>
        <dbReference type="ChEBI" id="CHEBI:18420"/>
    </ligand>
</feature>
<keyword evidence="1 9" id="KW-0963">Cytoplasm</keyword>
<comment type="subcellular location">
    <subcellularLocation>
        <location evidence="9">Cytoplasm</location>
    </subcellularLocation>
</comment>
<dbReference type="SUPFAM" id="SSF52540">
    <property type="entry name" value="P-loop containing nucleoside triphosphate hydrolases"/>
    <property type="match status" value="1"/>
</dbReference>
<dbReference type="GO" id="GO:0000287">
    <property type="term" value="F:magnesium ion binding"/>
    <property type="evidence" value="ECO:0007669"/>
    <property type="project" value="UniProtKB-UniRule"/>
</dbReference>
<dbReference type="GO" id="GO:0005829">
    <property type="term" value="C:cytosol"/>
    <property type="evidence" value="ECO:0007669"/>
    <property type="project" value="TreeGrafter"/>
</dbReference>
<comment type="similarity">
    <text evidence="9">Belongs to the dethiobiotin synthetase family.</text>
</comment>
<evidence type="ECO:0000256" key="4">
    <source>
        <dbReference type="ARBA" id="ARBA00022741"/>
    </source>
</evidence>
<feature type="active site" evidence="9">
    <location>
        <position position="40"/>
    </location>
</feature>
<dbReference type="GO" id="GO:0009102">
    <property type="term" value="P:biotin biosynthetic process"/>
    <property type="evidence" value="ECO:0007669"/>
    <property type="project" value="UniProtKB-UniRule"/>
</dbReference>
<feature type="binding site" evidence="9">
    <location>
        <begin position="206"/>
        <end position="208"/>
    </location>
    <ligand>
        <name>ATP</name>
        <dbReference type="ChEBI" id="CHEBI:30616"/>
    </ligand>
</feature>
<feature type="binding site" evidence="9">
    <location>
        <position position="19"/>
    </location>
    <ligand>
        <name>Mg(2+)</name>
        <dbReference type="ChEBI" id="CHEBI:18420"/>
    </ligand>
</feature>
<evidence type="ECO:0000256" key="9">
    <source>
        <dbReference type="HAMAP-Rule" id="MF_00336"/>
    </source>
</evidence>
<sequence length="230" mass="25290">MNNKKIFFISGIDTGIGKTIATGLIARGLMEAGKKVITQKGVQTGCVGISEDIVKHRQLMGIGMLPEDTDGLTCQYLFSTPCSPHLAARIENTIIEPDKITQAAEQLSKRYDVVLLEGAGGLFVPLQYGYTLIDYLAERQWPALVVTSSRLGSINHTLASLEALQNRGIELAGIIYNHHQETEQYIAEDSLKIISSYLPKYGFDCPIVEMYDEQNYVNSGESIHFASLCA</sequence>
<evidence type="ECO:0000256" key="8">
    <source>
        <dbReference type="ARBA" id="ARBA00047386"/>
    </source>
</evidence>
<name>A0A1M7Y1T2_9BACT</name>
<dbReference type="Pfam" id="PF13500">
    <property type="entry name" value="AAA_26"/>
    <property type="match status" value="1"/>
</dbReference>